<feature type="domain" description="Clp R" evidence="4">
    <location>
        <begin position="8"/>
        <end position="172"/>
    </location>
</feature>
<accession>A0A2U1M3Z9</accession>
<dbReference type="PANTHER" id="PTHR43572">
    <property type="entry name" value="CHAPERONE PROTEIN CLPD, CHLOROPLASTIC"/>
    <property type="match status" value="1"/>
</dbReference>
<dbReference type="Gene3D" id="1.10.1780.10">
    <property type="entry name" value="Clp, N-terminal domain"/>
    <property type="match status" value="1"/>
</dbReference>
<dbReference type="InterPro" id="IPR036628">
    <property type="entry name" value="Clp_N_dom_sf"/>
</dbReference>
<protein>
    <submittedName>
        <fullName evidence="5">Clp, N-terminal</fullName>
    </submittedName>
</protein>
<dbReference type="InterPro" id="IPR004176">
    <property type="entry name" value="Clp_R_N"/>
</dbReference>
<organism evidence="5 6">
    <name type="scientific">Artemisia annua</name>
    <name type="common">Sweet wormwood</name>
    <dbReference type="NCBI Taxonomy" id="35608"/>
    <lineage>
        <taxon>Eukaryota</taxon>
        <taxon>Viridiplantae</taxon>
        <taxon>Streptophyta</taxon>
        <taxon>Embryophyta</taxon>
        <taxon>Tracheophyta</taxon>
        <taxon>Spermatophyta</taxon>
        <taxon>Magnoliopsida</taxon>
        <taxon>eudicotyledons</taxon>
        <taxon>Gunneridae</taxon>
        <taxon>Pentapetalae</taxon>
        <taxon>asterids</taxon>
        <taxon>campanulids</taxon>
        <taxon>Asterales</taxon>
        <taxon>Asteraceae</taxon>
        <taxon>Asteroideae</taxon>
        <taxon>Anthemideae</taxon>
        <taxon>Artemisiinae</taxon>
        <taxon>Artemisia</taxon>
    </lineage>
</organism>
<dbReference type="InterPro" id="IPR058680">
    <property type="entry name" value="NBD_SMAX1-like"/>
</dbReference>
<dbReference type="SUPFAM" id="SSF52540">
    <property type="entry name" value="P-loop containing nucleoside triphosphate hydrolases"/>
    <property type="match status" value="1"/>
</dbReference>
<dbReference type="STRING" id="35608.A0A2U1M3Z9"/>
<dbReference type="SUPFAM" id="SSF81923">
    <property type="entry name" value="Double Clp-N motif"/>
    <property type="match status" value="1"/>
</dbReference>
<dbReference type="PANTHER" id="PTHR43572:SF50">
    <property type="entry name" value="P-LOOP CONTAINING NUCLEOSIDE TRIPHOSPHATE HYDROLASE, CLP DOMAIN SUPERFAMILY"/>
    <property type="match status" value="1"/>
</dbReference>
<evidence type="ECO:0000313" key="6">
    <source>
        <dbReference type="Proteomes" id="UP000245207"/>
    </source>
</evidence>
<dbReference type="OrthoDB" id="750498at2759"/>
<dbReference type="AlphaFoldDB" id="A0A2U1M3Z9"/>
<evidence type="ECO:0000259" key="4">
    <source>
        <dbReference type="PROSITE" id="PS51903"/>
    </source>
</evidence>
<evidence type="ECO:0000256" key="1">
    <source>
        <dbReference type="ARBA" id="ARBA00008675"/>
    </source>
</evidence>
<dbReference type="EMBL" id="PKPP01006613">
    <property type="protein sequence ID" value="PWA55944.1"/>
    <property type="molecule type" value="Genomic_DNA"/>
</dbReference>
<sequence length="845" mass="95080">MRAEGYTVHHTLTPEAAAVVKQSLGLARRRGHAQVTPLHVASAMLSSPTGLLRKACLQINTHPFQFKALELCFNVALNRLPNSQSSPLMLNPNQSHYPSLSNALVAAFKRALSHQRRGSTENQHQPILALKVEVEQLIISILDDPSVSRVMREAGFSSTQIKNSIEQGPRMTSCQAKENIKPAIQNSSSNKLKASSRIQDEDVMSVIDAMLERRRKSIVIIRECMVSANDVVRGVIEKFEKGTNMVLTGNLRFVHFVSLPLHSLSHLSREEIEDKVKELSSLVTSYVERGVILYLGDLTWVANYWSKYSLQRSRTYCYSPMEHVIMELSRLILGYGDSGKLWLMGIASSQTYLSCKIGNPSLETLWDLSPHTNPAGGLDLTLNLVSSSRESPNEKLLTCCGECSANFTREARSIANYGHQNECVPTTTTSNMPLWLQKCKRKELMHNFTDEECDTVGSLRKKWNSICSSLHRQPHFLDKAFHISSPTSMSSTLLDSNKTPKEHQFFTFEIESDDGDGFNESDVQQPVALKPDLLSNPNSSPNSASCSEATEDIDECFLNKFKEVNSENINILSNALEKRVPRQREIIPEIVSTILRCRSGSTERKRKKDTWLLFLGADSQGKEMLSRELAAVVFGSKNHFIPICVSCFSSAKYNSMNDDHDLISNKRTRNEYGQGYIERFAKAVQENASRIFFMEDVDQVDYHSQMVIKKAIESGTIPLPCGRSVHLEDAIFILSCESLTSEKELREMDIRDGAPVSHGYCMPAEWKIHSQTWFRWLVLLLRTMFQWEEQLRSTAEKLTDVNDFGEVVAVCWPNGDIVRFRSGSAAADATRVGLESTVIYCKRLI</sequence>
<comment type="caution">
    <text evidence="5">The sequence shown here is derived from an EMBL/GenBank/DDBJ whole genome shotgun (WGS) entry which is preliminary data.</text>
</comment>
<dbReference type="PROSITE" id="PS51903">
    <property type="entry name" value="CLP_R"/>
    <property type="match status" value="1"/>
</dbReference>
<dbReference type="Proteomes" id="UP000245207">
    <property type="component" value="Unassembled WGS sequence"/>
</dbReference>
<proteinExistence type="inferred from homology"/>
<comment type="similarity">
    <text evidence="1">Belongs to the ClpA/ClpB family.</text>
</comment>
<dbReference type="Pfam" id="PF23569">
    <property type="entry name" value="NBD_SMAX1"/>
    <property type="match status" value="1"/>
</dbReference>
<keyword evidence="2 3" id="KW-0677">Repeat</keyword>
<gene>
    <name evidence="5" type="ORF">CTI12_AA425180</name>
</gene>
<dbReference type="InterPro" id="IPR051650">
    <property type="entry name" value="SL_signaling_regulator"/>
</dbReference>
<evidence type="ECO:0000256" key="2">
    <source>
        <dbReference type="ARBA" id="ARBA00022737"/>
    </source>
</evidence>
<evidence type="ECO:0000256" key="3">
    <source>
        <dbReference type="PROSITE-ProRule" id="PRU01251"/>
    </source>
</evidence>
<dbReference type="InterPro" id="IPR027417">
    <property type="entry name" value="P-loop_NTPase"/>
</dbReference>
<dbReference type="Pfam" id="PF02861">
    <property type="entry name" value="Clp_N"/>
    <property type="match status" value="1"/>
</dbReference>
<name>A0A2U1M3Z9_ARTAN</name>
<dbReference type="Gene3D" id="3.40.50.300">
    <property type="entry name" value="P-loop containing nucleotide triphosphate hydrolases"/>
    <property type="match status" value="1"/>
</dbReference>
<evidence type="ECO:0000313" key="5">
    <source>
        <dbReference type="EMBL" id="PWA55944.1"/>
    </source>
</evidence>
<keyword evidence="6" id="KW-1185">Reference proteome</keyword>
<reference evidence="5 6" key="1">
    <citation type="journal article" date="2018" name="Mol. Plant">
        <title>The genome of Artemisia annua provides insight into the evolution of Asteraceae family and artemisinin biosynthesis.</title>
        <authorList>
            <person name="Shen Q."/>
            <person name="Zhang L."/>
            <person name="Liao Z."/>
            <person name="Wang S."/>
            <person name="Yan T."/>
            <person name="Shi P."/>
            <person name="Liu M."/>
            <person name="Fu X."/>
            <person name="Pan Q."/>
            <person name="Wang Y."/>
            <person name="Lv Z."/>
            <person name="Lu X."/>
            <person name="Zhang F."/>
            <person name="Jiang W."/>
            <person name="Ma Y."/>
            <person name="Chen M."/>
            <person name="Hao X."/>
            <person name="Li L."/>
            <person name="Tang Y."/>
            <person name="Lv G."/>
            <person name="Zhou Y."/>
            <person name="Sun X."/>
            <person name="Brodelius P.E."/>
            <person name="Rose J.K.C."/>
            <person name="Tang K."/>
        </authorList>
    </citation>
    <scope>NUCLEOTIDE SEQUENCE [LARGE SCALE GENOMIC DNA]</scope>
    <source>
        <strain evidence="6">cv. Huhao1</strain>
        <tissue evidence="5">Leaf</tissue>
    </source>
</reference>